<dbReference type="GO" id="GO:0043107">
    <property type="term" value="P:type IV pilus-dependent motility"/>
    <property type="evidence" value="ECO:0007669"/>
    <property type="project" value="InterPro"/>
</dbReference>
<protein>
    <submittedName>
        <fullName evidence="3">Uncharacterized protein</fullName>
    </submittedName>
</protein>
<gene>
    <name evidence="3" type="ORF">ATZ99_14690</name>
</gene>
<dbReference type="RefSeq" id="WP_068748588.1">
    <property type="nucleotide sequence ID" value="NZ_LOHZ01000032.1"/>
</dbReference>
<dbReference type="InterPro" id="IPR007445">
    <property type="entry name" value="PilO"/>
</dbReference>
<feature type="transmembrane region" description="Helical" evidence="2">
    <location>
        <begin position="21"/>
        <end position="42"/>
    </location>
</feature>
<keyword evidence="2" id="KW-1133">Transmembrane helix</keyword>
<keyword evidence="4" id="KW-1185">Reference proteome</keyword>
<organism evidence="3 4">
    <name type="scientific">Thermovenabulum gondwanense</name>
    <dbReference type="NCBI Taxonomy" id="520767"/>
    <lineage>
        <taxon>Bacteria</taxon>
        <taxon>Bacillati</taxon>
        <taxon>Bacillota</taxon>
        <taxon>Clostridia</taxon>
        <taxon>Thermosediminibacterales</taxon>
        <taxon>Thermosediminibacteraceae</taxon>
        <taxon>Thermovenabulum</taxon>
    </lineage>
</organism>
<dbReference type="Pfam" id="PF04350">
    <property type="entry name" value="PilO"/>
    <property type="match status" value="1"/>
</dbReference>
<dbReference type="AlphaFoldDB" id="A0A161PU76"/>
<dbReference type="GO" id="GO:0043683">
    <property type="term" value="P:type IV pilus assembly"/>
    <property type="evidence" value="ECO:0007669"/>
    <property type="project" value="InterPro"/>
</dbReference>
<dbReference type="OrthoDB" id="1793079at2"/>
<keyword evidence="2" id="KW-0812">Transmembrane</keyword>
<evidence type="ECO:0000313" key="4">
    <source>
        <dbReference type="Proteomes" id="UP000075737"/>
    </source>
</evidence>
<evidence type="ECO:0000313" key="3">
    <source>
        <dbReference type="EMBL" id="KYO65831.1"/>
    </source>
</evidence>
<evidence type="ECO:0000256" key="1">
    <source>
        <dbReference type="SAM" id="Coils"/>
    </source>
</evidence>
<dbReference type="PANTHER" id="PTHR39555:SF1">
    <property type="entry name" value="TYPE IV PILUS INNER MEMBRANE COMPONENT PILO"/>
    <property type="match status" value="1"/>
</dbReference>
<sequence>MKGKLFSLKINNKLSQREKKLLFLLLIVIIFYFFTNFFIPWLDDYKQKQEKLIALREEYKKILDYYDELVREKKNLEEYKRKREELKSVLPDSSNAEDVLENIDFLAAKNKVKILIIKPEGGNKGEGGEKYAFFSIQVEGSKEGLYSFLSDLEKQKRLIFIDNLSINLNDGNAGSAELKVRYCYF</sequence>
<reference evidence="3 4" key="1">
    <citation type="submission" date="2015-12" db="EMBL/GenBank/DDBJ databases">
        <title>Draft genome of Thermovenabulum gondwanense isolated from a red thermophilic microbial mat colonisisng an outflow channel of a bore well.</title>
        <authorList>
            <person name="Patel B.K."/>
        </authorList>
    </citation>
    <scope>NUCLEOTIDE SEQUENCE [LARGE SCALE GENOMIC DNA]</scope>
    <source>
        <strain evidence="3 4">R270</strain>
    </source>
</reference>
<accession>A0A161PU76</accession>
<keyword evidence="1" id="KW-0175">Coiled coil</keyword>
<dbReference type="STRING" id="520767.ATZ99_14690"/>
<dbReference type="Gene3D" id="3.30.70.60">
    <property type="match status" value="1"/>
</dbReference>
<name>A0A161PU76_9FIRM</name>
<proteinExistence type="predicted"/>
<dbReference type="EMBL" id="LOHZ01000032">
    <property type="protein sequence ID" value="KYO65831.1"/>
    <property type="molecule type" value="Genomic_DNA"/>
</dbReference>
<dbReference type="Proteomes" id="UP000075737">
    <property type="component" value="Unassembled WGS sequence"/>
</dbReference>
<comment type="caution">
    <text evidence="3">The sequence shown here is derived from an EMBL/GenBank/DDBJ whole genome shotgun (WGS) entry which is preliminary data.</text>
</comment>
<feature type="coiled-coil region" evidence="1">
    <location>
        <begin position="42"/>
        <end position="96"/>
    </location>
</feature>
<dbReference type="PANTHER" id="PTHR39555">
    <property type="entry name" value="FIMBRIAL ASSEMBLY PROTEIN PILO-LIKE PROTEIN-RELATED"/>
    <property type="match status" value="1"/>
</dbReference>
<keyword evidence="2" id="KW-0472">Membrane</keyword>
<evidence type="ECO:0000256" key="2">
    <source>
        <dbReference type="SAM" id="Phobius"/>
    </source>
</evidence>
<dbReference type="InterPro" id="IPR014717">
    <property type="entry name" value="Transl_elong_EF1B/ribsomal_bS6"/>
</dbReference>